<protein>
    <recommendedName>
        <fullName evidence="4">LysM domain-containing protein</fullName>
    </recommendedName>
</protein>
<dbReference type="Proteomes" id="UP001304340">
    <property type="component" value="Chromosome"/>
</dbReference>
<evidence type="ECO:0000313" key="3">
    <source>
        <dbReference type="Proteomes" id="UP001304340"/>
    </source>
</evidence>
<dbReference type="InterPro" id="IPR036779">
    <property type="entry name" value="LysM_dom_sf"/>
</dbReference>
<keyword evidence="1" id="KW-1133">Transmembrane helix</keyword>
<dbReference type="KEGG" id="sbil:SANBI_002258"/>
<reference evidence="3" key="1">
    <citation type="submission" date="2023-11" db="EMBL/GenBank/DDBJ databases">
        <authorList>
            <person name="Helweg L.P."/>
            <person name="Kiel A."/>
            <person name="Hitz F."/>
            <person name="Ruckert-Reed C."/>
            <person name="Busche T."/>
            <person name="Kaltschmidt B."/>
            <person name="Kaltschmidt C."/>
        </authorList>
    </citation>
    <scope>NUCLEOTIDE SEQUENCE [LARGE SCALE GENOMIC DNA]</scope>
    <source>
        <strain evidence="3">4.1</strain>
    </source>
</reference>
<evidence type="ECO:0008006" key="4">
    <source>
        <dbReference type="Google" id="ProtNLM"/>
    </source>
</evidence>
<name>A0AAF0Z258_9MICO</name>
<evidence type="ECO:0000256" key="1">
    <source>
        <dbReference type="SAM" id="Phobius"/>
    </source>
</evidence>
<dbReference type="InterPro" id="IPR018392">
    <property type="entry name" value="LysM"/>
</dbReference>
<proteinExistence type="predicted"/>
<feature type="transmembrane region" description="Helical" evidence="1">
    <location>
        <begin position="45"/>
        <end position="64"/>
    </location>
</feature>
<keyword evidence="1" id="KW-0472">Membrane</keyword>
<gene>
    <name evidence="2" type="ORF">SANBI_002258</name>
</gene>
<dbReference type="RefSeq" id="WP_319155050.1">
    <property type="nucleotide sequence ID" value="NZ_CP138359.1"/>
</dbReference>
<evidence type="ECO:0000313" key="2">
    <source>
        <dbReference type="EMBL" id="WPF81000.1"/>
    </source>
</evidence>
<dbReference type="Gene3D" id="3.10.350.10">
    <property type="entry name" value="LysM domain"/>
    <property type="match status" value="1"/>
</dbReference>
<dbReference type="CDD" id="cd00118">
    <property type="entry name" value="LysM"/>
    <property type="match status" value="1"/>
</dbReference>
<sequence>MAHTAQVLTPRPELRLVRDGDGRRSSAPSAAREGSLRDLRLTRRGWWVLSALAVALVALGMFLGDRAFASAPAEPVAVADHFVAPGETLWQIAGDVALPGEDRRDVVDMLVELNGRSTASLEVGERILVPAR</sequence>
<dbReference type="EMBL" id="CP138359">
    <property type="protein sequence ID" value="WPF81000.1"/>
    <property type="molecule type" value="Genomic_DNA"/>
</dbReference>
<dbReference type="AlphaFoldDB" id="A0AAF0Z258"/>
<keyword evidence="1" id="KW-0812">Transmembrane</keyword>
<organism evidence="2 3">
    <name type="scientific">Sanguibacter biliveldensis</name>
    <dbReference type="NCBI Taxonomy" id="3030830"/>
    <lineage>
        <taxon>Bacteria</taxon>
        <taxon>Bacillati</taxon>
        <taxon>Actinomycetota</taxon>
        <taxon>Actinomycetes</taxon>
        <taxon>Micrococcales</taxon>
        <taxon>Sanguibacteraceae</taxon>
        <taxon>Sanguibacter</taxon>
    </lineage>
</organism>
<accession>A0AAF0Z258</accession>
<keyword evidence="3" id="KW-1185">Reference proteome</keyword>